<keyword evidence="9" id="KW-1185">Reference proteome</keyword>
<feature type="domain" description="Beta-defensin" evidence="7">
    <location>
        <begin position="38"/>
        <end position="67"/>
    </location>
</feature>
<feature type="chain" id="PRO_5041020775" description="Beta-defensin" evidence="6">
    <location>
        <begin position="24"/>
        <end position="94"/>
    </location>
</feature>
<reference evidence="8" key="2">
    <citation type="submission" date="2025-09" db="UniProtKB">
        <authorList>
            <consortium name="Ensembl"/>
        </authorList>
    </citation>
    <scope>IDENTIFICATION</scope>
</reference>
<comment type="similarity">
    <text evidence="2 6">Belongs to the beta-defensin family.</text>
</comment>
<keyword evidence="5" id="KW-1015">Disulfide bond</keyword>
<dbReference type="Proteomes" id="UP000694422">
    <property type="component" value="Unplaced"/>
</dbReference>
<evidence type="ECO:0000313" key="9">
    <source>
        <dbReference type="Proteomes" id="UP000694422"/>
    </source>
</evidence>
<dbReference type="Pfam" id="PF13841">
    <property type="entry name" value="Defensin_beta_2"/>
    <property type="match status" value="1"/>
</dbReference>
<keyword evidence="6" id="KW-0211">Defensin</keyword>
<dbReference type="GO" id="GO:0045087">
    <property type="term" value="P:innate immune response"/>
    <property type="evidence" value="ECO:0007669"/>
    <property type="project" value="InterPro"/>
</dbReference>
<evidence type="ECO:0000259" key="7">
    <source>
        <dbReference type="Pfam" id="PF13841"/>
    </source>
</evidence>
<feature type="signal peptide" evidence="6">
    <location>
        <begin position="1"/>
        <end position="23"/>
    </location>
</feature>
<dbReference type="Ensembl" id="ENSSDAT00000012150.1">
    <property type="protein sequence ID" value="ENSSDAP00000010720.1"/>
    <property type="gene ID" value="ENSSDAG00000009697.1"/>
</dbReference>
<dbReference type="InterPro" id="IPR025933">
    <property type="entry name" value="Beta_defensin_dom"/>
</dbReference>
<evidence type="ECO:0000256" key="4">
    <source>
        <dbReference type="ARBA" id="ARBA00022729"/>
    </source>
</evidence>
<keyword evidence="4 6" id="KW-0732">Signal</keyword>
<evidence type="ECO:0000256" key="3">
    <source>
        <dbReference type="ARBA" id="ARBA00022525"/>
    </source>
</evidence>
<dbReference type="AlphaFoldDB" id="A0A8C9PHB0"/>
<evidence type="ECO:0000256" key="5">
    <source>
        <dbReference type="ARBA" id="ARBA00023157"/>
    </source>
</evidence>
<reference evidence="8" key="1">
    <citation type="submission" date="2025-08" db="UniProtKB">
        <authorList>
            <consortium name="Ensembl"/>
        </authorList>
    </citation>
    <scope>IDENTIFICATION</scope>
</reference>
<dbReference type="GO" id="GO:0042742">
    <property type="term" value="P:defense response to bacterium"/>
    <property type="evidence" value="ECO:0007669"/>
    <property type="project" value="UniProtKB-UniRule"/>
</dbReference>
<keyword evidence="6" id="KW-0929">Antimicrobial</keyword>
<name>A0A8C9PHB0_SPEDA</name>
<protein>
    <recommendedName>
        <fullName evidence="6">Beta-defensin</fullName>
    </recommendedName>
</protein>
<comment type="subcellular location">
    <subcellularLocation>
        <location evidence="1 6">Secreted</location>
    </subcellularLocation>
</comment>
<organism evidence="8 9">
    <name type="scientific">Spermophilus dauricus</name>
    <name type="common">Daurian ground squirrel</name>
    <dbReference type="NCBI Taxonomy" id="99837"/>
    <lineage>
        <taxon>Eukaryota</taxon>
        <taxon>Metazoa</taxon>
        <taxon>Chordata</taxon>
        <taxon>Craniata</taxon>
        <taxon>Vertebrata</taxon>
        <taxon>Euteleostomi</taxon>
        <taxon>Mammalia</taxon>
        <taxon>Eutheria</taxon>
        <taxon>Euarchontoglires</taxon>
        <taxon>Glires</taxon>
        <taxon>Rodentia</taxon>
        <taxon>Sciuromorpha</taxon>
        <taxon>Sciuridae</taxon>
        <taxon>Xerinae</taxon>
        <taxon>Marmotini</taxon>
        <taxon>Spermophilus</taxon>
    </lineage>
</organism>
<proteinExistence type="inferred from homology"/>
<accession>A0A8C9PHB0</accession>
<sequence>MSVMKPYLMTMAILLTLVQKSPGGLFRSNNKKEHWNPCELYRGGKCRDACGNDEIQHLSCLPDLKCCLKISTYLTDSDSNSSLPVTNPSSSAPS</sequence>
<dbReference type="GO" id="GO:0005576">
    <property type="term" value="C:extracellular region"/>
    <property type="evidence" value="ECO:0007669"/>
    <property type="project" value="UniProtKB-SubCell"/>
</dbReference>
<evidence type="ECO:0000256" key="1">
    <source>
        <dbReference type="ARBA" id="ARBA00004613"/>
    </source>
</evidence>
<evidence type="ECO:0000313" key="8">
    <source>
        <dbReference type="Ensembl" id="ENSSDAP00000010720.1"/>
    </source>
</evidence>
<evidence type="ECO:0000256" key="6">
    <source>
        <dbReference type="RuleBase" id="RU231113"/>
    </source>
</evidence>
<keyword evidence="6" id="KW-0044">Antibiotic</keyword>
<comment type="function">
    <text evidence="6">Has antibacterial activity.</text>
</comment>
<keyword evidence="3 6" id="KW-0964">Secreted</keyword>
<evidence type="ECO:0000256" key="2">
    <source>
        <dbReference type="ARBA" id="ARBA00007371"/>
    </source>
</evidence>